<feature type="domain" description="Methylamine utilisation protein MauE" evidence="6">
    <location>
        <begin position="1"/>
        <end position="136"/>
    </location>
</feature>
<evidence type="ECO:0000256" key="5">
    <source>
        <dbReference type="SAM" id="Phobius"/>
    </source>
</evidence>
<dbReference type="Proteomes" id="UP000663935">
    <property type="component" value="Chromosome"/>
</dbReference>
<feature type="transmembrane region" description="Helical" evidence="5">
    <location>
        <begin position="78"/>
        <end position="100"/>
    </location>
</feature>
<proteinExistence type="predicted"/>
<keyword evidence="3 5" id="KW-1133">Transmembrane helix</keyword>
<evidence type="ECO:0000313" key="8">
    <source>
        <dbReference type="Proteomes" id="UP000663935"/>
    </source>
</evidence>
<sequence>MKVVVQISRIIVGALFIFSGFVKLVDPIGSQYKFQEYFSASVLNMEFLIPYALPFAVLLIVAEILLGVMVLIGYKPKFTVWSLLILTLIFLFLTWYSAFYNKVTDCGCFGDAIKLTPWETFYKNVILIVLILLLLIRVEYIKPIFKGKIPKIITFLSLGIFLFIVQHVLTHLPIIDFRAYAIGKNLQEGMKYPEDGSIPPVHDFMLEDEQQDLAPALLEKEKVMLIAVYNLDKADKNGFPAIKELADKAIKKGYTVYGASASFTDDLLLVQKEYDLPFEFLFCDETTLKTMIRANPGVVILNKGTVTQKKNWVDADEIELK</sequence>
<accession>A0ABX7SWH5</accession>
<evidence type="ECO:0000256" key="3">
    <source>
        <dbReference type="ARBA" id="ARBA00022989"/>
    </source>
</evidence>
<dbReference type="NCBIfam" id="NF045576">
    <property type="entry name" value="BT_3928_fam"/>
    <property type="match status" value="1"/>
</dbReference>
<dbReference type="EMBL" id="CP071795">
    <property type="protein sequence ID" value="QTD37184.1"/>
    <property type="molecule type" value="Genomic_DNA"/>
</dbReference>
<dbReference type="RefSeq" id="WP_207971358.1">
    <property type="nucleotide sequence ID" value="NZ_CP071795.1"/>
</dbReference>
<dbReference type="InterPro" id="IPR009908">
    <property type="entry name" value="Methylamine_util_MauE"/>
</dbReference>
<gene>
    <name evidence="7" type="ORF">JL193_13865</name>
</gene>
<evidence type="ECO:0000256" key="4">
    <source>
        <dbReference type="ARBA" id="ARBA00023136"/>
    </source>
</evidence>
<keyword evidence="8" id="KW-1185">Reference proteome</keyword>
<reference evidence="7 8" key="1">
    <citation type="submission" date="2021-03" db="EMBL/GenBank/DDBJ databases">
        <title>Complete genome of Polaribacter_sp.G4M1.</title>
        <authorList>
            <person name="Jeong S.W."/>
            <person name="Bae J.W."/>
        </authorList>
    </citation>
    <scope>NUCLEOTIDE SEQUENCE [LARGE SCALE GENOMIC DNA]</scope>
    <source>
        <strain evidence="7 8">G4M1</strain>
    </source>
</reference>
<feature type="transmembrane region" description="Helical" evidence="5">
    <location>
        <begin position="7"/>
        <end position="28"/>
    </location>
</feature>
<evidence type="ECO:0000256" key="1">
    <source>
        <dbReference type="ARBA" id="ARBA00004141"/>
    </source>
</evidence>
<name>A0ABX7SWH5_9FLAO</name>
<feature type="transmembrane region" description="Helical" evidence="5">
    <location>
        <begin position="48"/>
        <end position="71"/>
    </location>
</feature>
<evidence type="ECO:0000313" key="7">
    <source>
        <dbReference type="EMBL" id="QTD37184.1"/>
    </source>
</evidence>
<feature type="transmembrane region" description="Helical" evidence="5">
    <location>
        <begin position="152"/>
        <end position="169"/>
    </location>
</feature>
<keyword evidence="4 5" id="KW-0472">Membrane</keyword>
<dbReference type="Pfam" id="PF07291">
    <property type="entry name" value="MauE"/>
    <property type="match status" value="1"/>
</dbReference>
<evidence type="ECO:0000259" key="6">
    <source>
        <dbReference type="Pfam" id="PF07291"/>
    </source>
</evidence>
<feature type="transmembrane region" description="Helical" evidence="5">
    <location>
        <begin position="120"/>
        <end position="140"/>
    </location>
</feature>
<evidence type="ECO:0000256" key="2">
    <source>
        <dbReference type="ARBA" id="ARBA00022692"/>
    </source>
</evidence>
<organism evidence="7 8">
    <name type="scientific">Polaribacter batillariae</name>
    <dbReference type="NCBI Taxonomy" id="2808900"/>
    <lineage>
        <taxon>Bacteria</taxon>
        <taxon>Pseudomonadati</taxon>
        <taxon>Bacteroidota</taxon>
        <taxon>Flavobacteriia</taxon>
        <taxon>Flavobacteriales</taxon>
        <taxon>Flavobacteriaceae</taxon>
    </lineage>
</organism>
<keyword evidence="2 5" id="KW-0812">Transmembrane</keyword>
<protein>
    <submittedName>
        <fullName evidence="7">DoxX family membrane protein</fullName>
    </submittedName>
</protein>
<comment type="subcellular location">
    <subcellularLocation>
        <location evidence="1">Membrane</location>
        <topology evidence="1">Multi-pass membrane protein</topology>
    </subcellularLocation>
</comment>